<dbReference type="Proteomes" id="UP000017640">
    <property type="component" value="Chromosome"/>
</dbReference>
<protein>
    <recommendedName>
        <fullName evidence="4">Type 4 fimbrial biogenesis protein PilX N-terminal domain-containing protein</fullName>
    </recommendedName>
</protein>
<proteinExistence type="predicted"/>
<accession>U5T7J8</accession>
<keyword evidence="3" id="KW-1185">Reference proteome</keyword>
<organism evidence="2 3">
    <name type="scientific">Spiribacter curvatus</name>
    <dbReference type="NCBI Taxonomy" id="1335757"/>
    <lineage>
        <taxon>Bacteria</taxon>
        <taxon>Pseudomonadati</taxon>
        <taxon>Pseudomonadota</taxon>
        <taxon>Gammaproteobacteria</taxon>
        <taxon>Chromatiales</taxon>
        <taxon>Ectothiorhodospiraceae</taxon>
        <taxon>Spiribacter</taxon>
    </lineage>
</organism>
<dbReference type="STRING" id="1335757.SPICUR_06970"/>
<evidence type="ECO:0008006" key="4">
    <source>
        <dbReference type="Google" id="ProtNLM"/>
    </source>
</evidence>
<keyword evidence="1" id="KW-1133">Transmembrane helix</keyword>
<dbReference type="OrthoDB" id="7068564at2"/>
<evidence type="ECO:0000256" key="1">
    <source>
        <dbReference type="SAM" id="Phobius"/>
    </source>
</evidence>
<keyword evidence="1" id="KW-0812">Transmembrane</keyword>
<evidence type="ECO:0000313" key="2">
    <source>
        <dbReference type="EMBL" id="AGY92358.1"/>
    </source>
</evidence>
<dbReference type="KEGG" id="spiu:SPICUR_06970"/>
<sequence length="161" mass="17301">MRGDERGIALIGVLGVVVIVALITLSALERGMLQARSVTAAIDRARTFEAAAFALRRGADRASDWSRPPVDPVPAPQRAAWRSVIRAQGRAVSGAPHHPLLSRAPEVLVERLRSINQADCRGHACGYRLTALADDSGDGADVVLQARIIDGSAVRIWRVLR</sequence>
<gene>
    <name evidence="2" type="ORF">SPICUR_06970</name>
</gene>
<dbReference type="RefSeq" id="WP_023367444.1">
    <property type="nucleotide sequence ID" value="NC_022664.1"/>
</dbReference>
<dbReference type="EMBL" id="CP005990">
    <property type="protein sequence ID" value="AGY92358.1"/>
    <property type="molecule type" value="Genomic_DNA"/>
</dbReference>
<feature type="transmembrane region" description="Helical" evidence="1">
    <location>
        <begin position="6"/>
        <end position="28"/>
    </location>
</feature>
<name>U5T7J8_9GAMM</name>
<keyword evidence="1" id="KW-0472">Membrane</keyword>
<reference evidence="2 3" key="1">
    <citation type="journal article" date="2013" name="BMC Genomics">
        <title>Genomes of "Spiribacter", a streamlined, successful halophilic bacterium.</title>
        <authorList>
            <person name="Lopez-Perez M."/>
            <person name="Ghai R."/>
            <person name="Leon M.J."/>
            <person name="Rodriguez-Olmos A."/>
            <person name="Copa-Patino J.L."/>
            <person name="Soliveri J."/>
            <person name="Sanchez-Porro C."/>
            <person name="Ventosa A."/>
            <person name="Rodriguez-Valera F."/>
        </authorList>
    </citation>
    <scope>NUCLEOTIDE SEQUENCE [LARGE SCALE GENOMIC DNA]</scope>
    <source>
        <strain evidence="2 3">UAH-SP71</strain>
    </source>
</reference>
<evidence type="ECO:0000313" key="3">
    <source>
        <dbReference type="Proteomes" id="UP000017640"/>
    </source>
</evidence>
<dbReference type="HOGENOM" id="CLU_1642669_0_0_6"/>
<dbReference type="AlphaFoldDB" id="U5T7J8"/>